<evidence type="ECO:0000313" key="7">
    <source>
        <dbReference type="Proteomes" id="UP001216674"/>
    </source>
</evidence>
<gene>
    <name evidence="6" type="ORF">P3W85_31600</name>
</gene>
<keyword evidence="3 5" id="KW-1133">Transmembrane helix</keyword>
<feature type="transmembrane region" description="Helical" evidence="5">
    <location>
        <begin position="107"/>
        <end position="133"/>
    </location>
</feature>
<dbReference type="EMBL" id="JARJLM010000510">
    <property type="protein sequence ID" value="MDF3837462.1"/>
    <property type="molecule type" value="Genomic_DNA"/>
</dbReference>
<feature type="transmembrane region" description="Helical" evidence="5">
    <location>
        <begin position="278"/>
        <end position="299"/>
    </location>
</feature>
<sequence>MGDSVSAPAAKLGAWPVRVVALTLFLITGAVNLQAPLYATYARASQMGTGALTLAFACYVAGLVPTLIFLGGLSDRVGRKWPLIAALLLTATATSLPMIWPRLEAVAAARGLCGIATGLMAGSGTQFLVELIGPRPDATARAARIVAAATSLGFGCGALATGLCILAVPSQETPATYGAYLFLAACGLTLLGRIGEPAFTRSSAWLRTPVFPREAFAYSLAILIAWSAVGVVIALVPAALASHGHEVWTGFSTFFVISTGLVVQPLARKLSPPRSLRLGMLLVPIGFTVLVAGVVWSSLPLLLSGAMLTGSACYGFTYLAGLAAISASSTNANRARASSGYFLFAYFGFSVPVIASGALADQVGVRSTLYLFDGGLLLATILLAVLMMLQSRREAFSSGSAPSGGSARTR</sequence>
<keyword evidence="7" id="KW-1185">Reference proteome</keyword>
<dbReference type="PANTHER" id="PTHR23521">
    <property type="entry name" value="TRANSPORTER MFS SUPERFAMILY"/>
    <property type="match status" value="1"/>
</dbReference>
<dbReference type="InterPro" id="IPR036259">
    <property type="entry name" value="MFS_trans_sf"/>
</dbReference>
<dbReference type="InterPro" id="IPR005829">
    <property type="entry name" value="Sugar_transporter_CS"/>
</dbReference>
<feature type="transmembrane region" description="Helical" evidence="5">
    <location>
        <begin position="174"/>
        <end position="194"/>
    </location>
</feature>
<dbReference type="Proteomes" id="UP001216674">
    <property type="component" value="Unassembled WGS sequence"/>
</dbReference>
<protein>
    <submittedName>
        <fullName evidence="6">MFS transporter</fullName>
    </submittedName>
</protein>
<evidence type="ECO:0000256" key="2">
    <source>
        <dbReference type="ARBA" id="ARBA00022692"/>
    </source>
</evidence>
<name>A0ABT6AYV9_9BURK</name>
<accession>A0ABT6AYV9</accession>
<evidence type="ECO:0000256" key="4">
    <source>
        <dbReference type="ARBA" id="ARBA00023136"/>
    </source>
</evidence>
<evidence type="ECO:0000313" key="6">
    <source>
        <dbReference type="EMBL" id="MDF3837462.1"/>
    </source>
</evidence>
<dbReference type="RefSeq" id="WP_276267659.1">
    <property type="nucleotide sequence ID" value="NZ_JARJLM010000510.1"/>
</dbReference>
<evidence type="ECO:0000256" key="1">
    <source>
        <dbReference type="ARBA" id="ARBA00004141"/>
    </source>
</evidence>
<dbReference type="PANTHER" id="PTHR23521:SF3">
    <property type="entry name" value="MFS TRANSPORTER"/>
    <property type="match status" value="1"/>
</dbReference>
<dbReference type="Gene3D" id="1.20.1250.20">
    <property type="entry name" value="MFS general substrate transporter like domains"/>
    <property type="match status" value="1"/>
</dbReference>
<feature type="transmembrane region" description="Helical" evidence="5">
    <location>
        <begin position="247"/>
        <end position="266"/>
    </location>
</feature>
<feature type="transmembrane region" description="Helical" evidence="5">
    <location>
        <begin position="339"/>
        <end position="358"/>
    </location>
</feature>
<feature type="transmembrane region" description="Helical" evidence="5">
    <location>
        <begin position="370"/>
        <end position="389"/>
    </location>
</feature>
<feature type="transmembrane region" description="Helical" evidence="5">
    <location>
        <begin position="215"/>
        <end position="241"/>
    </location>
</feature>
<dbReference type="Pfam" id="PF07690">
    <property type="entry name" value="MFS_1"/>
    <property type="match status" value="1"/>
</dbReference>
<reference evidence="6 7" key="1">
    <citation type="submission" date="2023-03" db="EMBL/GenBank/DDBJ databases">
        <title>Draft assemblies of triclosan tolerant bacteria isolated from returned activated sludge.</title>
        <authorList>
            <person name="Van Hamelsveld S."/>
        </authorList>
    </citation>
    <scope>NUCLEOTIDE SEQUENCE [LARGE SCALE GENOMIC DNA]</scope>
    <source>
        <strain evidence="6 7">GW210010_S58</strain>
    </source>
</reference>
<feature type="transmembrane region" description="Helical" evidence="5">
    <location>
        <begin position="305"/>
        <end position="327"/>
    </location>
</feature>
<evidence type="ECO:0000256" key="3">
    <source>
        <dbReference type="ARBA" id="ARBA00022989"/>
    </source>
</evidence>
<proteinExistence type="predicted"/>
<feature type="transmembrane region" description="Helical" evidence="5">
    <location>
        <begin position="145"/>
        <end position="168"/>
    </location>
</feature>
<feature type="transmembrane region" description="Helical" evidence="5">
    <location>
        <begin position="83"/>
        <end position="101"/>
    </location>
</feature>
<comment type="subcellular location">
    <subcellularLocation>
        <location evidence="1">Membrane</location>
        <topology evidence="1">Multi-pass membrane protein</topology>
    </subcellularLocation>
</comment>
<evidence type="ECO:0000256" key="5">
    <source>
        <dbReference type="SAM" id="Phobius"/>
    </source>
</evidence>
<dbReference type="InterPro" id="IPR011701">
    <property type="entry name" value="MFS"/>
</dbReference>
<feature type="transmembrane region" description="Helical" evidence="5">
    <location>
        <begin position="51"/>
        <end position="71"/>
    </location>
</feature>
<dbReference type="SUPFAM" id="SSF103473">
    <property type="entry name" value="MFS general substrate transporter"/>
    <property type="match status" value="1"/>
</dbReference>
<keyword evidence="4 5" id="KW-0472">Membrane</keyword>
<keyword evidence="2 5" id="KW-0812">Transmembrane</keyword>
<feature type="transmembrane region" description="Helical" evidence="5">
    <location>
        <begin position="12"/>
        <end position="31"/>
    </location>
</feature>
<organism evidence="6 7">
    <name type="scientific">Cupriavidus basilensis</name>
    <dbReference type="NCBI Taxonomy" id="68895"/>
    <lineage>
        <taxon>Bacteria</taxon>
        <taxon>Pseudomonadati</taxon>
        <taxon>Pseudomonadota</taxon>
        <taxon>Betaproteobacteria</taxon>
        <taxon>Burkholderiales</taxon>
        <taxon>Burkholderiaceae</taxon>
        <taxon>Cupriavidus</taxon>
    </lineage>
</organism>
<dbReference type="PROSITE" id="PS00216">
    <property type="entry name" value="SUGAR_TRANSPORT_1"/>
    <property type="match status" value="1"/>
</dbReference>
<comment type="caution">
    <text evidence="6">The sequence shown here is derived from an EMBL/GenBank/DDBJ whole genome shotgun (WGS) entry which is preliminary data.</text>
</comment>